<dbReference type="EMBL" id="VTOW01000003">
    <property type="protein sequence ID" value="NKE72241.1"/>
    <property type="molecule type" value="Genomic_DNA"/>
</dbReference>
<dbReference type="RefSeq" id="WP_168061717.1">
    <property type="nucleotide sequence ID" value="NZ_VTOW01000003.1"/>
</dbReference>
<proteinExistence type="predicted"/>
<dbReference type="InterPro" id="IPR051920">
    <property type="entry name" value="MPT_Adenylyltrnsfr/MoaC-Rel"/>
</dbReference>
<protein>
    <submittedName>
        <fullName evidence="4">MogA/MoaB family molybdenum cofactor biosynthesis protein</fullName>
    </submittedName>
</protein>
<dbReference type="SMART" id="SM00852">
    <property type="entry name" value="MoCF_biosynth"/>
    <property type="match status" value="1"/>
</dbReference>
<name>A0A7X6DRV2_9BACT</name>
<evidence type="ECO:0000313" key="5">
    <source>
        <dbReference type="Proteomes" id="UP000534783"/>
    </source>
</evidence>
<dbReference type="CDD" id="cd00886">
    <property type="entry name" value="MogA_MoaB"/>
    <property type="match status" value="1"/>
</dbReference>
<dbReference type="SUPFAM" id="SSF53218">
    <property type="entry name" value="Molybdenum cofactor biosynthesis proteins"/>
    <property type="match status" value="1"/>
</dbReference>
<evidence type="ECO:0000256" key="2">
    <source>
        <dbReference type="ARBA" id="ARBA00023150"/>
    </source>
</evidence>
<dbReference type="Pfam" id="PF00994">
    <property type="entry name" value="MoCF_biosynth"/>
    <property type="match status" value="1"/>
</dbReference>
<dbReference type="Proteomes" id="UP000534783">
    <property type="component" value="Unassembled WGS sequence"/>
</dbReference>
<dbReference type="GO" id="GO:0006777">
    <property type="term" value="P:Mo-molybdopterin cofactor biosynthetic process"/>
    <property type="evidence" value="ECO:0007669"/>
    <property type="project" value="UniProtKB-KW"/>
</dbReference>
<dbReference type="AlphaFoldDB" id="A0A7X6DRV2"/>
<dbReference type="InterPro" id="IPR036425">
    <property type="entry name" value="MoaB/Mog-like_dom_sf"/>
</dbReference>
<reference evidence="4 5" key="1">
    <citation type="journal article" date="2020" name="Nature">
        <title>Bacterial chemolithoautotrophy via manganese oxidation.</title>
        <authorList>
            <person name="Yu H."/>
            <person name="Leadbetter J.R."/>
        </authorList>
    </citation>
    <scope>NUCLEOTIDE SEQUENCE [LARGE SCALE GENOMIC DNA]</scope>
    <source>
        <strain evidence="4 5">Mn-1</strain>
    </source>
</reference>
<comment type="caution">
    <text evidence="4">The sequence shown here is derived from an EMBL/GenBank/DDBJ whole genome shotgun (WGS) entry which is preliminary data.</text>
</comment>
<dbReference type="InterPro" id="IPR001453">
    <property type="entry name" value="MoaB/Mog_dom"/>
</dbReference>
<organism evidence="4 5">
    <name type="scientific">Candidatus Manganitrophus noduliformans</name>
    <dbReference type="NCBI Taxonomy" id="2606439"/>
    <lineage>
        <taxon>Bacteria</taxon>
        <taxon>Pseudomonadati</taxon>
        <taxon>Nitrospirota</taxon>
        <taxon>Nitrospiria</taxon>
        <taxon>Candidatus Troglogloeales</taxon>
        <taxon>Candidatus Manganitrophaceae</taxon>
        <taxon>Candidatus Manganitrophus</taxon>
    </lineage>
</organism>
<evidence type="ECO:0000313" key="4">
    <source>
        <dbReference type="EMBL" id="NKE72241.1"/>
    </source>
</evidence>
<evidence type="ECO:0000256" key="1">
    <source>
        <dbReference type="ARBA" id="ARBA00005046"/>
    </source>
</evidence>
<keyword evidence="5" id="KW-1185">Reference proteome</keyword>
<dbReference type="PANTHER" id="PTHR43764:SF1">
    <property type="entry name" value="MOLYBDOPTERIN MOLYBDOTRANSFERASE"/>
    <property type="match status" value="1"/>
</dbReference>
<dbReference type="Gene3D" id="3.40.980.10">
    <property type="entry name" value="MoaB/Mog-like domain"/>
    <property type="match status" value="1"/>
</dbReference>
<dbReference type="PANTHER" id="PTHR43764">
    <property type="entry name" value="MOLYBDENUM COFACTOR BIOSYNTHESIS"/>
    <property type="match status" value="1"/>
</dbReference>
<feature type="domain" description="MoaB/Mog" evidence="3">
    <location>
        <begin position="6"/>
        <end position="150"/>
    </location>
</feature>
<accession>A0A7X6DRV2</accession>
<evidence type="ECO:0000259" key="3">
    <source>
        <dbReference type="SMART" id="SM00852"/>
    </source>
</evidence>
<sequence length="159" mass="17418">MALTVGILSIKERGIVPGEDRVTNELSKMIMEAGGEIVVKEVITSEEEKVRDKLIEWSDRIMPDVILTAGGSGLGKQDRTPDATRAAMDREVPGIAEIMRTEVFQKKTKKAIISRATAAIRKDTLIINLPGSAGPARENLEVILGTLQHLVDMVHPRRP</sequence>
<comment type="pathway">
    <text evidence="1">Cofactor biosynthesis; molybdopterin biosynthesis.</text>
</comment>
<keyword evidence="2" id="KW-0501">Molybdenum cofactor biosynthesis</keyword>
<gene>
    <name evidence="4" type="ORF">MNODULE_15940</name>
</gene>